<protein>
    <submittedName>
        <fullName evidence="2">Uncharacterized protein</fullName>
    </submittedName>
</protein>
<dbReference type="EMBL" id="ABSU01000019">
    <property type="protein sequence ID" value="EFE31703.1"/>
    <property type="molecule type" value="Genomic_DNA"/>
</dbReference>
<comment type="caution">
    <text evidence="2">The sequence shown here is derived from an EMBL/GenBank/DDBJ whole genome shotgun (WGS) entry which is preliminary data.</text>
</comment>
<evidence type="ECO:0000313" key="3">
    <source>
        <dbReference type="Proteomes" id="UP000008866"/>
    </source>
</evidence>
<feature type="region of interest" description="Disordered" evidence="1">
    <location>
        <begin position="1"/>
        <end position="41"/>
    </location>
</feature>
<reference evidence="3" key="1">
    <citation type="journal article" date="2011" name="Genome Biol.">
        <title>Comparative and functional genomics provide insights into the pathogenicity of dermatophytic fungi.</title>
        <authorList>
            <person name="Burmester A."/>
            <person name="Shelest E."/>
            <person name="Gloeckner G."/>
            <person name="Heddergott C."/>
            <person name="Schindler S."/>
            <person name="Staib P."/>
            <person name="Heidel A."/>
            <person name="Felder M."/>
            <person name="Petzold A."/>
            <person name="Szafranski K."/>
            <person name="Feuermann M."/>
            <person name="Pedruzzi I."/>
            <person name="Priebe S."/>
            <person name="Groth M."/>
            <person name="Winkler R."/>
            <person name="Li W."/>
            <person name="Kniemeyer O."/>
            <person name="Schroeckh V."/>
            <person name="Hertweck C."/>
            <person name="Hube B."/>
            <person name="White T.C."/>
            <person name="Platzer M."/>
            <person name="Guthke R."/>
            <person name="Heitman J."/>
            <person name="Woestemeyer J."/>
            <person name="Zipfel P.F."/>
            <person name="Monod M."/>
            <person name="Brakhage A.A."/>
        </authorList>
    </citation>
    <scope>NUCLEOTIDE SEQUENCE [LARGE SCALE GENOMIC DNA]</scope>
    <source>
        <strain evidence="3">ATCC MYA-4681 / CBS 112371</strain>
    </source>
</reference>
<dbReference type="Proteomes" id="UP000008866">
    <property type="component" value="Unassembled WGS sequence"/>
</dbReference>
<dbReference type="KEGG" id="abe:ARB_01302"/>
<evidence type="ECO:0000313" key="2">
    <source>
        <dbReference type="EMBL" id="EFE31703.1"/>
    </source>
</evidence>
<dbReference type="RefSeq" id="XP_003012343.1">
    <property type="nucleotide sequence ID" value="XM_003012297.1"/>
</dbReference>
<proteinExistence type="predicted"/>
<dbReference type="OMA" id="HAHIVNQ"/>
<dbReference type="GeneID" id="9519992"/>
<gene>
    <name evidence="2" type="ORF">ARB_01302</name>
</gene>
<dbReference type="AlphaFoldDB" id="D4AYN3"/>
<dbReference type="STRING" id="663331.D4AYN3"/>
<name>D4AYN3_ARTBC</name>
<evidence type="ECO:0000256" key="1">
    <source>
        <dbReference type="SAM" id="MobiDB-lite"/>
    </source>
</evidence>
<dbReference type="HOGENOM" id="CLU_132813_0_0_1"/>
<organism evidence="2 3">
    <name type="scientific">Arthroderma benhamiae (strain ATCC MYA-4681 / CBS 112371)</name>
    <name type="common">Trichophyton mentagrophytes</name>
    <dbReference type="NCBI Taxonomy" id="663331"/>
    <lineage>
        <taxon>Eukaryota</taxon>
        <taxon>Fungi</taxon>
        <taxon>Dikarya</taxon>
        <taxon>Ascomycota</taxon>
        <taxon>Pezizomycotina</taxon>
        <taxon>Eurotiomycetes</taxon>
        <taxon>Eurotiomycetidae</taxon>
        <taxon>Onygenales</taxon>
        <taxon>Arthrodermataceae</taxon>
        <taxon>Trichophyton</taxon>
    </lineage>
</organism>
<sequence>MSSASPPKEPEVEPVTQSGDEAEPMEREHHDIQTQGQGEFEVKEQDRWLPIANGLFIPFSLSLSLSLPSCCQSRRLLLLDVTRLPILPPFLPSTPLAHKRNPDWRKKDTPKGLVTVPCAHRTPTLAGANIQIPSCQV</sequence>
<accession>D4AYN3</accession>
<keyword evidence="3" id="KW-1185">Reference proteome</keyword>